<dbReference type="PANTHER" id="PTHR21503">
    <property type="entry name" value="F-BOX-CONTAINING HYPOTHETICAL PROTEIN C.ELEGANS"/>
    <property type="match status" value="1"/>
</dbReference>
<organism evidence="1 2">
    <name type="scientific">Caenorhabditis briggsae</name>
    <dbReference type="NCBI Taxonomy" id="6238"/>
    <lineage>
        <taxon>Eukaryota</taxon>
        <taxon>Metazoa</taxon>
        <taxon>Ecdysozoa</taxon>
        <taxon>Nematoda</taxon>
        <taxon>Chromadorea</taxon>
        <taxon>Rhabditida</taxon>
        <taxon>Rhabditina</taxon>
        <taxon>Rhabditomorpha</taxon>
        <taxon>Rhabditoidea</taxon>
        <taxon>Rhabditidae</taxon>
        <taxon>Peloderinae</taxon>
        <taxon>Caenorhabditis</taxon>
    </lineage>
</organism>
<accession>A0AAE9DY58</accession>
<reference evidence="1 2" key="1">
    <citation type="submission" date="2022-04" db="EMBL/GenBank/DDBJ databases">
        <title>Chromosome-level reference genomes for two strains of Caenorhabditis briggsae: an improved platform for comparative genomics.</title>
        <authorList>
            <person name="Stevens L."/>
            <person name="Andersen E."/>
        </authorList>
    </citation>
    <scope>NUCLEOTIDE SEQUENCE [LARGE SCALE GENOMIC DNA]</scope>
    <source>
        <strain evidence="1">VX34</strain>
        <tissue evidence="1">Whole-organism</tissue>
    </source>
</reference>
<protein>
    <submittedName>
        <fullName evidence="1">Uncharacterized protein</fullName>
    </submittedName>
</protein>
<sequence>MSHQFSEVIKMSQRMFPSLDLPLNQLKAEVRKMNVSELLIFSCQSHEHAVAVSTIPGVAIENPLFDLDFVPKRAVLTCIPDEGSSWDRWEIQFGHLKPESKVKARNMNGIEIVIIKRPRRIVKVLTRELTSEALAMFIRHMKNTFGGVRFRKLVFELNTSEFKCLEPVLPTIKECRDYFVSFQRKRLSEIEIDWVTRSIHATHKFEVCRNGKGSTYTKCCFQHVLKRRNCEVIILIDSLATLSDLETCVRQWYYSDARDLRMVKVLASNTTEEMNLEGLKPRKWQRFERSQHFLCPKDSVTERVVDCQHGTDIERPDGLLATVAIIGSAYFFVVWHERFHTISVRDRQ</sequence>
<name>A0AAE9DY58_CAEBR</name>
<evidence type="ECO:0000313" key="2">
    <source>
        <dbReference type="Proteomes" id="UP000829354"/>
    </source>
</evidence>
<dbReference type="PANTHER" id="PTHR21503:SF50">
    <property type="entry name" value="F-BOX DOMAIN-CONTAINING PROTEIN"/>
    <property type="match status" value="1"/>
</dbReference>
<gene>
    <name evidence="1" type="ORF">L5515_000375</name>
</gene>
<dbReference type="EMBL" id="CP092620">
    <property type="protein sequence ID" value="UMM10735.1"/>
    <property type="molecule type" value="Genomic_DNA"/>
</dbReference>
<evidence type="ECO:0000313" key="1">
    <source>
        <dbReference type="EMBL" id="UMM10735.1"/>
    </source>
</evidence>
<dbReference type="AlphaFoldDB" id="A0AAE9DY58"/>
<keyword evidence="2" id="KW-1185">Reference proteome</keyword>
<dbReference type="Proteomes" id="UP000829354">
    <property type="component" value="Chromosome I"/>
</dbReference>
<proteinExistence type="predicted"/>